<name>A0A0S4QL29_9ACTN</name>
<dbReference type="SUPFAM" id="SSF53335">
    <property type="entry name" value="S-adenosyl-L-methionine-dependent methyltransferases"/>
    <property type="match status" value="1"/>
</dbReference>
<keyword evidence="4" id="KW-1185">Reference proteome</keyword>
<dbReference type="InterPro" id="IPR041698">
    <property type="entry name" value="Methyltransf_25"/>
</dbReference>
<evidence type="ECO:0000313" key="4">
    <source>
        <dbReference type="Proteomes" id="UP000198802"/>
    </source>
</evidence>
<dbReference type="Pfam" id="PF13649">
    <property type="entry name" value="Methyltransf_25"/>
    <property type="match status" value="1"/>
</dbReference>
<sequence length="267" mass="28935">MPRRQNHDMVSTGSEDAVLGAALYGEQIAGVYDDWFSLPGGRPESAAAVDFLGTRAGHGPTLELGVGTGRMALPLAARGTTVVGIDASPRMLAQLAEKPGGKDLEVVVGDFADVTAPGGPFSLVYVVFNTFFMLRDQETQLRCFANVAGALRPGGLFVLEAFVPDQTRYHRGQDVLVDSLAEDAVRLTLAIHDPVEQRVQARHLALGPEGMRTYPIELRYAWPSELDLMGRLAGLELTERWGGWSGQPFTAASPTHVSVWRKPDPRR</sequence>
<dbReference type="EMBL" id="FAOZ01000007">
    <property type="protein sequence ID" value="CUU56141.1"/>
    <property type="molecule type" value="Genomic_DNA"/>
</dbReference>
<evidence type="ECO:0000256" key="1">
    <source>
        <dbReference type="ARBA" id="ARBA00022679"/>
    </source>
</evidence>
<dbReference type="CDD" id="cd02440">
    <property type="entry name" value="AdoMet_MTases"/>
    <property type="match status" value="1"/>
</dbReference>
<keyword evidence="1 3" id="KW-0808">Transferase</keyword>
<organism evidence="3 4">
    <name type="scientific">Parafrankia irregularis</name>
    <dbReference type="NCBI Taxonomy" id="795642"/>
    <lineage>
        <taxon>Bacteria</taxon>
        <taxon>Bacillati</taxon>
        <taxon>Actinomycetota</taxon>
        <taxon>Actinomycetes</taxon>
        <taxon>Frankiales</taxon>
        <taxon>Frankiaceae</taxon>
        <taxon>Parafrankia</taxon>
    </lineage>
</organism>
<gene>
    <name evidence="3" type="ORF">Ga0074812_10725</name>
</gene>
<reference evidence="4" key="1">
    <citation type="submission" date="2015-11" db="EMBL/GenBank/DDBJ databases">
        <authorList>
            <person name="Varghese N."/>
        </authorList>
    </citation>
    <scope>NUCLEOTIDE SEQUENCE [LARGE SCALE GENOMIC DNA]</scope>
    <source>
        <strain evidence="4">DSM 45899</strain>
    </source>
</reference>
<dbReference type="PANTHER" id="PTHR43861">
    <property type="entry name" value="TRANS-ACONITATE 2-METHYLTRANSFERASE-RELATED"/>
    <property type="match status" value="1"/>
</dbReference>
<dbReference type="GO" id="GO:0032259">
    <property type="term" value="P:methylation"/>
    <property type="evidence" value="ECO:0007669"/>
    <property type="project" value="UniProtKB-KW"/>
</dbReference>
<dbReference type="GO" id="GO:0008168">
    <property type="term" value="F:methyltransferase activity"/>
    <property type="evidence" value="ECO:0007669"/>
    <property type="project" value="UniProtKB-KW"/>
</dbReference>
<dbReference type="AlphaFoldDB" id="A0A0S4QL29"/>
<dbReference type="Gene3D" id="3.40.50.150">
    <property type="entry name" value="Vaccinia Virus protein VP39"/>
    <property type="match status" value="1"/>
</dbReference>
<evidence type="ECO:0000259" key="2">
    <source>
        <dbReference type="Pfam" id="PF13649"/>
    </source>
</evidence>
<dbReference type="Gene3D" id="2.20.25.570">
    <property type="match status" value="1"/>
</dbReference>
<proteinExistence type="predicted"/>
<dbReference type="InterPro" id="IPR029063">
    <property type="entry name" value="SAM-dependent_MTases_sf"/>
</dbReference>
<protein>
    <submittedName>
        <fullName evidence="3">Methyltransferase domain-containing protein</fullName>
    </submittedName>
</protein>
<keyword evidence="3" id="KW-0489">Methyltransferase</keyword>
<evidence type="ECO:0000313" key="3">
    <source>
        <dbReference type="EMBL" id="CUU56141.1"/>
    </source>
</evidence>
<feature type="domain" description="Methyltransferase" evidence="2">
    <location>
        <begin position="62"/>
        <end position="155"/>
    </location>
</feature>
<accession>A0A0S4QL29</accession>
<dbReference type="Proteomes" id="UP000198802">
    <property type="component" value="Unassembled WGS sequence"/>
</dbReference>